<dbReference type="GeneID" id="41714012"/>
<protein>
    <recommendedName>
        <fullName evidence="4">DUF2079 domain-containing protein</fullName>
    </recommendedName>
</protein>
<feature type="transmembrane region" description="Helical" evidence="1">
    <location>
        <begin position="758"/>
        <end position="776"/>
    </location>
</feature>
<feature type="transmembrane region" description="Helical" evidence="1">
    <location>
        <begin position="214"/>
        <end position="231"/>
    </location>
</feature>
<organism evidence="2 3">
    <name type="scientific">Sulfuracidifex tepidarius</name>
    <dbReference type="NCBI Taxonomy" id="1294262"/>
    <lineage>
        <taxon>Archaea</taxon>
        <taxon>Thermoproteota</taxon>
        <taxon>Thermoprotei</taxon>
        <taxon>Sulfolobales</taxon>
        <taxon>Sulfolobaceae</taxon>
        <taxon>Sulfuracidifex</taxon>
    </lineage>
</organism>
<dbReference type="STRING" id="1294262.GCA_001316085_00918"/>
<keyword evidence="1" id="KW-0812">Transmembrane</keyword>
<dbReference type="RefSeq" id="WP_149528190.1">
    <property type="nucleotide sequence ID" value="NZ_AP018929.1"/>
</dbReference>
<dbReference type="EMBL" id="AP018929">
    <property type="protein sequence ID" value="BBG22830.1"/>
    <property type="molecule type" value="Genomic_DNA"/>
</dbReference>
<accession>A0A510DRQ9</accession>
<reference evidence="2 3" key="1">
    <citation type="journal article" date="2020" name="Int. J. Syst. Evol. Microbiol.">
        <title>Sulfuracidifex tepidarius gen. nov., sp. nov. and transfer of Sulfolobus metallicus Huber and Stetter 1992 to the genus Sulfuracidifex as Sulfuracidifex metallicus comb. nov.</title>
        <authorList>
            <person name="Itoh T."/>
            <person name="Miura T."/>
            <person name="Sakai H.D."/>
            <person name="Kato S."/>
            <person name="Ohkuma M."/>
            <person name="Takashina T."/>
        </authorList>
    </citation>
    <scope>NUCLEOTIDE SEQUENCE [LARGE SCALE GENOMIC DNA]</scope>
    <source>
        <strain evidence="2 3">IC-006</strain>
    </source>
</reference>
<keyword evidence="3" id="KW-1185">Reference proteome</keyword>
<gene>
    <name evidence="2" type="ORF">IC006_0114</name>
</gene>
<dbReference type="InterPro" id="IPR018650">
    <property type="entry name" value="STSV1_Orf64"/>
</dbReference>
<name>A0A510DRQ9_9CREN</name>
<dbReference type="Pfam" id="PF09852">
    <property type="entry name" value="DUF2079"/>
    <property type="match status" value="1"/>
</dbReference>
<feature type="transmembrane region" description="Helical" evidence="1">
    <location>
        <begin position="728"/>
        <end position="746"/>
    </location>
</feature>
<feature type="transmembrane region" description="Helical" evidence="1">
    <location>
        <begin position="788"/>
        <end position="808"/>
    </location>
</feature>
<evidence type="ECO:0000256" key="1">
    <source>
        <dbReference type="SAM" id="Phobius"/>
    </source>
</evidence>
<feature type="transmembrane region" description="Helical" evidence="1">
    <location>
        <begin position="352"/>
        <end position="371"/>
    </location>
</feature>
<feature type="transmembrane region" description="Helical" evidence="1">
    <location>
        <begin position="12"/>
        <end position="30"/>
    </location>
</feature>
<dbReference type="OrthoDB" id="57564at2157"/>
<keyword evidence="1" id="KW-0472">Membrane</keyword>
<dbReference type="AlphaFoldDB" id="A0A510DRQ9"/>
<keyword evidence="1" id="KW-1133">Transmembrane helix</keyword>
<feature type="transmembrane region" description="Helical" evidence="1">
    <location>
        <begin position="315"/>
        <end position="331"/>
    </location>
</feature>
<feature type="transmembrane region" description="Helical" evidence="1">
    <location>
        <begin position="144"/>
        <end position="160"/>
    </location>
</feature>
<proteinExistence type="predicted"/>
<sequence length="814" mass="92273">MYSIRIKVNYLLLLMGSTTFMVTLRSWYMVYQTFMLNNGNVIDTSTFIQSLSSALFSHLPFVNTVPGGSFFSVHGSPILFLLLPFYAVLPSFVSLYIILNIVNYFPSIPLFLMAKKSLRSEKLAFLYGFSYLFYPFIYTYPFEVLTLFSGLFIFAFYFYTERKWVQFFILFALSLSTIEFSPIVGAFFTFYLIAERISKKELVLKRSLALMLKSYWLEISVFLVSVIFFLIEKDMISYFSLSSHSVFSNIYGTDPFSLKSIINGITDDPQGKLNYLVLLNMPFLFLSFLDPILILELPWLLVTFISVFGPYWDPYVYYASYVTPFVVLGFLKGVDRIKNMMNSKAIKKIFQLSLAINVLVWVAVDGLTMFYSSPVYPVSPQNQGVFQLADMIPQNSSVYTYTGCLPIASSHSWNSWFYGYTNKTYILFNSYSGPPSNLSGYGLYGVQGDFMLYRQNFTGSPVIDSYYLNASGGQTSPGQPYVESYSFFIPKGNYTAQVFVKSNGTYPKLVNYNFGNVDAQFQANDSYAVVQEFSVSEPITLGQVVIFGIPTYGYYGFTAEISTSLDPTTVIQSSSFAQYAYKLDGYEVFSFSNLELEPGRTYYLWVYTGGDPGGLFLQGKHVGNGLYYVKLSSNAVSHVSGSMKFSLVASNIMCPVIHPSNITITINNVSHFFTVQQSNVFTVHFRVQNSSFVGITLHVNEPYSYFLLTLSVHNHDKELHSFMLQEPYEVLLIFLIPSVALMFASLKLRRLSIPFSRLSWLSLVVLLGIFYITFMLDYFNLAVVSPTLLALEGIAVTVNLAFSFFSSISKKEVT</sequence>
<evidence type="ECO:0000313" key="2">
    <source>
        <dbReference type="EMBL" id="BBG22830.1"/>
    </source>
</evidence>
<evidence type="ECO:0000313" key="3">
    <source>
        <dbReference type="Proteomes" id="UP000322983"/>
    </source>
</evidence>
<dbReference type="KEGG" id="step:IC006_0114"/>
<feature type="transmembrane region" description="Helical" evidence="1">
    <location>
        <begin position="275"/>
        <end position="295"/>
    </location>
</feature>
<evidence type="ECO:0008006" key="4">
    <source>
        <dbReference type="Google" id="ProtNLM"/>
    </source>
</evidence>
<dbReference type="Proteomes" id="UP000322983">
    <property type="component" value="Chromosome"/>
</dbReference>
<feature type="transmembrane region" description="Helical" evidence="1">
    <location>
        <begin position="167"/>
        <end position="194"/>
    </location>
</feature>